<evidence type="ECO:0000256" key="6">
    <source>
        <dbReference type="ARBA" id="ARBA00023139"/>
    </source>
</evidence>
<comment type="caution">
    <text evidence="11">The sequence shown here is derived from an EMBL/GenBank/DDBJ whole genome shotgun (WGS) entry which is preliminary data.</text>
</comment>
<evidence type="ECO:0000259" key="9">
    <source>
        <dbReference type="Pfam" id="PF05504"/>
    </source>
</evidence>
<evidence type="ECO:0000256" key="2">
    <source>
        <dbReference type="ARBA" id="ARBA00007886"/>
    </source>
</evidence>
<dbReference type="OrthoDB" id="2694406at2"/>
<dbReference type="InterPro" id="IPR038501">
    <property type="entry name" value="Spore_GerAC_C_sf"/>
</dbReference>
<comment type="similarity">
    <text evidence="2">Belongs to the GerABKC lipoprotein family.</text>
</comment>
<evidence type="ECO:0000259" key="10">
    <source>
        <dbReference type="Pfam" id="PF25198"/>
    </source>
</evidence>
<evidence type="ECO:0000313" key="12">
    <source>
        <dbReference type="Proteomes" id="UP000266482"/>
    </source>
</evidence>
<protein>
    <submittedName>
        <fullName evidence="11">Ger(X)C family spore germination protein</fullName>
    </submittedName>
</protein>
<keyword evidence="5" id="KW-0472">Membrane</keyword>
<feature type="signal peptide" evidence="8">
    <location>
        <begin position="1"/>
        <end position="20"/>
    </location>
</feature>
<keyword evidence="12" id="KW-1185">Reference proteome</keyword>
<organism evidence="11 12">
    <name type="scientific">Paenibacillus nanensis</name>
    <dbReference type="NCBI Taxonomy" id="393251"/>
    <lineage>
        <taxon>Bacteria</taxon>
        <taxon>Bacillati</taxon>
        <taxon>Bacillota</taxon>
        <taxon>Bacilli</taxon>
        <taxon>Bacillales</taxon>
        <taxon>Paenibacillaceae</taxon>
        <taxon>Paenibacillus</taxon>
    </lineage>
</organism>
<dbReference type="InterPro" id="IPR008844">
    <property type="entry name" value="Spore_GerAC-like"/>
</dbReference>
<feature type="domain" description="Spore germination GerAC-like C-terminal" evidence="9">
    <location>
        <begin position="197"/>
        <end position="363"/>
    </location>
</feature>
<dbReference type="InterPro" id="IPR046953">
    <property type="entry name" value="Spore_GerAC-like_C"/>
</dbReference>
<dbReference type="PANTHER" id="PTHR35789">
    <property type="entry name" value="SPORE GERMINATION PROTEIN B3"/>
    <property type="match status" value="1"/>
</dbReference>
<evidence type="ECO:0000256" key="4">
    <source>
        <dbReference type="ARBA" id="ARBA00022729"/>
    </source>
</evidence>
<dbReference type="PANTHER" id="PTHR35789:SF1">
    <property type="entry name" value="SPORE GERMINATION PROTEIN B3"/>
    <property type="match status" value="1"/>
</dbReference>
<evidence type="ECO:0000256" key="8">
    <source>
        <dbReference type="SAM" id="SignalP"/>
    </source>
</evidence>
<name>A0A3A1VGR7_9BACL</name>
<dbReference type="GO" id="GO:0009847">
    <property type="term" value="P:spore germination"/>
    <property type="evidence" value="ECO:0007669"/>
    <property type="project" value="InterPro"/>
</dbReference>
<keyword evidence="4 8" id="KW-0732">Signal</keyword>
<accession>A0A3A1VGR7</accession>
<dbReference type="NCBIfam" id="TIGR02887">
    <property type="entry name" value="spore_ger_x_C"/>
    <property type="match status" value="1"/>
</dbReference>
<evidence type="ECO:0000256" key="1">
    <source>
        <dbReference type="ARBA" id="ARBA00004635"/>
    </source>
</evidence>
<keyword evidence="7" id="KW-0449">Lipoprotein</keyword>
<comment type="subcellular location">
    <subcellularLocation>
        <location evidence="1">Membrane</location>
        <topology evidence="1">Lipid-anchor</topology>
    </subcellularLocation>
</comment>
<keyword evidence="3" id="KW-0309">Germination</keyword>
<dbReference type="PROSITE" id="PS51257">
    <property type="entry name" value="PROKAR_LIPOPROTEIN"/>
    <property type="match status" value="1"/>
</dbReference>
<dbReference type="Pfam" id="PF05504">
    <property type="entry name" value="Spore_GerAC"/>
    <property type="match status" value="1"/>
</dbReference>
<proteinExistence type="inferred from homology"/>
<dbReference type="InterPro" id="IPR057336">
    <property type="entry name" value="GerAC_N"/>
</dbReference>
<keyword evidence="6" id="KW-0564">Palmitate</keyword>
<dbReference type="AlphaFoldDB" id="A0A3A1VGR7"/>
<dbReference type="Gene3D" id="3.30.300.210">
    <property type="entry name" value="Nutrient germinant receptor protein C, domain 3"/>
    <property type="match status" value="1"/>
</dbReference>
<sequence>MKLTKSLVLTLILIAATGCADRTELDESSLVTIIGMDTNDNRELSITGMVLDFNEESKSQEILLSGKVQSLREARTVLGAKSAGEFLSGKLQVLLISRSLLQKNEMMPYLDVVFRDAKFSNSALLAACDCSVKKLMEGKWNSQPILTEYIRKLIETGHRSEMTVRTTLQNFHYMQTEEGVTAAISEIKPVGKEIAVTGTMLLNHSGKMALHLNKEESALLLLLQNEIELPVSYTTTIHGEEGDSVVSFDMKKAKAKVRTAYSNGKFQFHIRVPIRAEIAELDGPYHLAADKKLIESLLTDEVEHAFKRLIGKLQAHKVDPVGYGLYARAFQYKQWKEVREDWGAAFGQADVDIQATIAIDSFGVIE</sequence>
<evidence type="ECO:0000313" key="11">
    <source>
        <dbReference type="EMBL" id="RIX59504.1"/>
    </source>
</evidence>
<gene>
    <name evidence="11" type="ORF">D3P08_05000</name>
</gene>
<feature type="domain" description="Spore germination protein N-terminal" evidence="10">
    <location>
        <begin position="21"/>
        <end position="188"/>
    </location>
</feature>
<dbReference type="EMBL" id="QXQA01000002">
    <property type="protein sequence ID" value="RIX59504.1"/>
    <property type="molecule type" value="Genomic_DNA"/>
</dbReference>
<evidence type="ECO:0000256" key="3">
    <source>
        <dbReference type="ARBA" id="ARBA00022544"/>
    </source>
</evidence>
<dbReference type="Pfam" id="PF25198">
    <property type="entry name" value="Spore_GerAC_N"/>
    <property type="match status" value="1"/>
</dbReference>
<dbReference type="GO" id="GO:0016020">
    <property type="term" value="C:membrane"/>
    <property type="evidence" value="ECO:0007669"/>
    <property type="project" value="UniProtKB-SubCell"/>
</dbReference>
<reference evidence="11 12" key="1">
    <citation type="submission" date="2018-09" db="EMBL/GenBank/DDBJ databases">
        <title>Paenibacillus aracenensis nov. sp. isolated from a cave in southern Spain.</title>
        <authorList>
            <person name="Jurado V."/>
            <person name="Gutierrez-Patricio S."/>
            <person name="Gonzalez-Pimentel J.L."/>
            <person name="Miller A.Z."/>
            <person name="Laiz L."/>
            <person name="Saiz-Jimenez C."/>
        </authorList>
    </citation>
    <scope>NUCLEOTIDE SEQUENCE [LARGE SCALE GENOMIC DNA]</scope>
    <source>
        <strain evidence="11 12">DSM 22867</strain>
    </source>
</reference>
<dbReference type="RefSeq" id="WP_119598335.1">
    <property type="nucleotide sequence ID" value="NZ_QXQA01000002.1"/>
</dbReference>
<evidence type="ECO:0000256" key="7">
    <source>
        <dbReference type="ARBA" id="ARBA00023288"/>
    </source>
</evidence>
<evidence type="ECO:0000256" key="5">
    <source>
        <dbReference type="ARBA" id="ARBA00023136"/>
    </source>
</evidence>
<dbReference type="Proteomes" id="UP000266482">
    <property type="component" value="Unassembled WGS sequence"/>
</dbReference>
<feature type="chain" id="PRO_5038928004" evidence="8">
    <location>
        <begin position="21"/>
        <end position="366"/>
    </location>
</feature>